<dbReference type="GO" id="GO:0003676">
    <property type="term" value="F:nucleic acid binding"/>
    <property type="evidence" value="ECO:0007669"/>
    <property type="project" value="InterPro"/>
</dbReference>
<evidence type="ECO:0000256" key="2">
    <source>
        <dbReference type="SAM" id="MobiDB-lite"/>
    </source>
</evidence>
<protein>
    <submittedName>
        <fullName evidence="4">Zf-CCHC domain-containing protein</fullName>
    </submittedName>
</protein>
<keyword evidence="1" id="KW-0862">Zinc</keyword>
<dbReference type="Pfam" id="PF00098">
    <property type="entry name" value="zf-CCHC"/>
    <property type="match status" value="3"/>
</dbReference>
<dbReference type="OrthoDB" id="427960at2759"/>
<dbReference type="GO" id="GO:0008270">
    <property type="term" value="F:zinc ion binding"/>
    <property type="evidence" value="ECO:0007669"/>
    <property type="project" value="UniProtKB-KW"/>
</dbReference>
<dbReference type="InterPro" id="IPR036875">
    <property type="entry name" value="Znf_CCHC_sf"/>
</dbReference>
<dbReference type="PROSITE" id="PS50158">
    <property type="entry name" value="ZF_CCHC"/>
    <property type="match status" value="2"/>
</dbReference>
<dbReference type="Proteomes" id="UP000187406">
    <property type="component" value="Unassembled WGS sequence"/>
</dbReference>
<accession>A0A1Q3D102</accession>
<evidence type="ECO:0000259" key="3">
    <source>
        <dbReference type="PROSITE" id="PS50158"/>
    </source>
</evidence>
<feature type="region of interest" description="Disordered" evidence="2">
    <location>
        <begin position="1"/>
        <end position="31"/>
    </location>
</feature>
<dbReference type="InParanoid" id="A0A1Q3D102"/>
<dbReference type="AlphaFoldDB" id="A0A1Q3D102"/>
<dbReference type="PANTHER" id="PTHR46978:SF1">
    <property type="entry name" value="ZINC KNUCKLE (CCHC-TYPE) FAMILY PROTEIN"/>
    <property type="match status" value="1"/>
</dbReference>
<dbReference type="PANTHER" id="PTHR46978">
    <property type="entry name" value="ZINC KNUCKLE (CCHC-TYPE) FAMILY PROTEIN"/>
    <property type="match status" value="1"/>
</dbReference>
<dbReference type="Gene3D" id="4.10.60.10">
    <property type="entry name" value="Zinc finger, CCHC-type"/>
    <property type="match status" value="3"/>
</dbReference>
<feature type="compositionally biased region" description="Polar residues" evidence="2">
    <location>
        <begin position="97"/>
        <end position="110"/>
    </location>
</feature>
<keyword evidence="1" id="KW-0479">Metal-binding</keyword>
<feature type="domain" description="CCHC-type" evidence="3">
    <location>
        <begin position="256"/>
        <end position="271"/>
    </location>
</feature>
<proteinExistence type="predicted"/>
<dbReference type="EMBL" id="BDDD01003806">
    <property type="protein sequence ID" value="GAV86124.1"/>
    <property type="molecule type" value="Genomic_DNA"/>
</dbReference>
<reference evidence="5" key="1">
    <citation type="submission" date="2016-04" db="EMBL/GenBank/DDBJ databases">
        <title>Cephalotus genome sequencing.</title>
        <authorList>
            <person name="Fukushima K."/>
            <person name="Hasebe M."/>
            <person name="Fang X."/>
        </authorList>
    </citation>
    <scope>NUCLEOTIDE SEQUENCE [LARGE SCALE GENOMIC DNA]</scope>
    <source>
        <strain evidence="5">cv. St1</strain>
    </source>
</reference>
<evidence type="ECO:0000313" key="4">
    <source>
        <dbReference type="EMBL" id="GAV86124.1"/>
    </source>
</evidence>
<dbReference type="SUPFAM" id="SSF57756">
    <property type="entry name" value="Retrovirus zinc finger-like domains"/>
    <property type="match status" value="2"/>
</dbReference>
<keyword evidence="5" id="KW-1185">Reference proteome</keyword>
<feature type="compositionally biased region" description="Basic and acidic residues" evidence="2">
    <location>
        <begin position="20"/>
        <end position="31"/>
    </location>
</feature>
<sequence>METPLIILLTSSEDEDREEERERQVKQKTTESERFVSLRSINQEHRMVSDLGGLDFMKKKKKKKKNIRNQAQEQVTQADTIVPVEVEAINASGVGDNVNSTSKITDNGASSRRRRNTRMPTRAVISKPRYFDPPHGSWSTCSNCGEEDHSAANCTMLKRQKRCSLCGSSEHIWKHCRKGRRCFVCKERGHLASDCRETRRENNICLRCGNSGHNMFSCRNDYSPDDLKKIQCYICKSFGHLCCVDWSDIGPRQVSCYNCGESGHLGSVCTKLCGVPGGSKSPALVIMQEGALTR</sequence>
<gene>
    <name evidence="4" type="ORF">CFOL_v3_29557</name>
</gene>
<keyword evidence="1" id="KW-0863">Zinc-finger</keyword>
<evidence type="ECO:0000256" key="1">
    <source>
        <dbReference type="PROSITE-ProRule" id="PRU00047"/>
    </source>
</evidence>
<organism evidence="4 5">
    <name type="scientific">Cephalotus follicularis</name>
    <name type="common">Albany pitcher plant</name>
    <dbReference type="NCBI Taxonomy" id="3775"/>
    <lineage>
        <taxon>Eukaryota</taxon>
        <taxon>Viridiplantae</taxon>
        <taxon>Streptophyta</taxon>
        <taxon>Embryophyta</taxon>
        <taxon>Tracheophyta</taxon>
        <taxon>Spermatophyta</taxon>
        <taxon>Magnoliopsida</taxon>
        <taxon>eudicotyledons</taxon>
        <taxon>Gunneridae</taxon>
        <taxon>Pentapetalae</taxon>
        <taxon>rosids</taxon>
        <taxon>fabids</taxon>
        <taxon>Oxalidales</taxon>
        <taxon>Cephalotaceae</taxon>
        <taxon>Cephalotus</taxon>
    </lineage>
</organism>
<dbReference type="SMART" id="SM00343">
    <property type="entry name" value="ZnF_C2HC"/>
    <property type="match status" value="6"/>
</dbReference>
<feature type="region of interest" description="Disordered" evidence="2">
    <location>
        <begin position="97"/>
        <end position="116"/>
    </location>
</feature>
<comment type="caution">
    <text evidence="4">The sequence shown here is derived from an EMBL/GenBank/DDBJ whole genome shotgun (WGS) entry which is preliminary data.</text>
</comment>
<evidence type="ECO:0000313" key="5">
    <source>
        <dbReference type="Proteomes" id="UP000187406"/>
    </source>
</evidence>
<dbReference type="InterPro" id="IPR001878">
    <property type="entry name" value="Znf_CCHC"/>
</dbReference>
<name>A0A1Q3D102_CEPFO</name>
<feature type="domain" description="CCHC-type" evidence="3">
    <location>
        <begin position="180"/>
        <end position="197"/>
    </location>
</feature>